<evidence type="ECO:0000256" key="1">
    <source>
        <dbReference type="ARBA" id="ARBA00022741"/>
    </source>
</evidence>
<sequence length="547" mass="58384">MQEPSSSSEFFSAKTAFEQLGYDATVCQAIRRAGLEQPSRVQELSSTAILKGRSVGLAAETGSGKTLAYLAPLISSLLKERRNSSSSSGSSSSTSSSATSTTAPSSASKHERHWVPDGILVLCPNAALSSQVMSFAESLQDAEGNPLVRSARLASSIPLPLEVPDLVVATPAGLMNATTDLGPYAGWEWTKSGIVSRMRHVVLDEADLLLTGGYEKDTQRILQAFLEGDRQQRASAAAERFGLTEDMLQRMPRLLRKAAQKGDQDALKRAGLVTPTSPEELEADLAGMAQERSAGEASSSGRDESGEQAFPQRTWTRQYIFVAATMPSGEGKSVASDLSRMMPDLQWLTGQSLHEGQPRVSQSWLPVTHEARVDALKEAVLADGALGKGQGRTLVFVGNVAAADEVAAVLQEAGLQPLLYHKEVSAEDRASALSTMRSREGVVMVCTDAAARGIDIPHVTHVVQSSFAATAVDFLHRVGRTGRAGNAGRVTSLYLPEQAILAEAIRAAIDAGEPIEGAFSRNRSFSKKVKKYGKYVPRGQIPQHAAR</sequence>
<dbReference type="SMART" id="SM00490">
    <property type="entry name" value="HELICc"/>
    <property type="match status" value="1"/>
</dbReference>
<dbReference type="InterPro" id="IPR050079">
    <property type="entry name" value="DEAD_box_RNA_helicase"/>
</dbReference>
<accession>A0ABP1GAL9</accession>
<reference evidence="10 11" key="1">
    <citation type="submission" date="2024-06" db="EMBL/GenBank/DDBJ databases">
        <authorList>
            <person name="Kraege A."/>
            <person name="Thomma B."/>
        </authorList>
    </citation>
    <scope>NUCLEOTIDE SEQUENCE [LARGE SCALE GENOMIC DNA]</scope>
</reference>
<dbReference type="PROSITE" id="PS51192">
    <property type="entry name" value="HELICASE_ATP_BIND_1"/>
    <property type="match status" value="1"/>
</dbReference>
<evidence type="ECO:0000256" key="4">
    <source>
        <dbReference type="ARBA" id="ARBA00022840"/>
    </source>
</evidence>
<evidence type="ECO:0000256" key="2">
    <source>
        <dbReference type="ARBA" id="ARBA00022801"/>
    </source>
</evidence>
<feature type="domain" description="Helicase ATP-binding" evidence="7">
    <location>
        <begin position="46"/>
        <end position="265"/>
    </location>
</feature>
<feature type="region of interest" description="Disordered" evidence="6">
    <location>
        <begin position="81"/>
        <end position="111"/>
    </location>
</feature>
<name>A0ABP1GAL9_9CHLO</name>
<dbReference type="Pfam" id="PF00270">
    <property type="entry name" value="DEAD"/>
    <property type="match status" value="1"/>
</dbReference>
<dbReference type="SMART" id="SM00487">
    <property type="entry name" value="DEXDc"/>
    <property type="match status" value="1"/>
</dbReference>
<evidence type="ECO:0000259" key="9">
    <source>
        <dbReference type="PROSITE" id="PS51195"/>
    </source>
</evidence>
<evidence type="ECO:0000256" key="3">
    <source>
        <dbReference type="ARBA" id="ARBA00022806"/>
    </source>
</evidence>
<dbReference type="Gene3D" id="3.40.50.300">
    <property type="entry name" value="P-loop containing nucleotide triphosphate hydrolases"/>
    <property type="match status" value="2"/>
</dbReference>
<keyword evidence="2" id="KW-0378">Hydrolase</keyword>
<feature type="domain" description="DEAD-box RNA helicase Q" evidence="9">
    <location>
        <begin position="15"/>
        <end position="43"/>
    </location>
</feature>
<feature type="region of interest" description="Disordered" evidence="6">
    <location>
        <begin position="259"/>
        <end position="278"/>
    </location>
</feature>
<dbReference type="PROSITE" id="PS51195">
    <property type="entry name" value="Q_MOTIF"/>
    <property type="match status" value="1"/>
</dbReference>
<keyword evidence="4" id="KW-0067">ATP-binding</keyword>
<dbReference type="InterPro" id="IPR014001">
    <property type="entry name" value="Helicase_ATP-bd"/>
</dbReference>
<dbReference type="EMBL" id="CAXHTA020000016">
    <property type="protein sequence ID" value="CAL5226843.1"/>
    <property type="molecule type" value="Genomic_DNA"/>
</dbReference>
<dbReference type="PANTHER" id="PTHR47959:SF1">
    <property type="entry name" value="ATP-DEPENDENT RNA HELICASE DBPA"/>
    <property type="match status" value="1"/>
</dbReference>
<dbReference type="PROSITE" id="PS51194">
    <property type="entry name" value="HELICASE_CTER"/>
    <property type="match status" value="1"/>
</dbReference>
<dbReference type="SUPFAM" id="SSF52540">
    <property type="entry name" value="P-loop containing nucleoside triphosphate hydrolases"/>
    <property type="match status" value="1"/>
</dbReference>
<keyword evidence="3" id="KW-0347">Helicase</keyword>
<proteinExistence type="predicted"/>
<dbReference type="InterPro" id="IPR014014">
    <property type="entry name" value="RNA_helicase_DEAD_Q_motif"/>
</dbReference>
<evidence type="ECO:0000313" key="10">
    <source>
        <dbReference type="EMBL" id="CAL5226843.1"/>
    </source>
</evidence>
<organism evidence="10 11">
    <name type="scientific">Coccomyxa viridis</name>
    <dbReference type="NCBI Taxonomy" id="1274662"/>
    <lineage>
        <taxon>Eukaryota</taxon>
        <taxon>Viridiplantae</taxon>
        <taxon>Chlorophyta</taxon>
        <taxon>core chlorophytes</taxon>
        <taxon>Trebouxiophyceae</taxon>
        <taxon>Trebouxiophyceae incertae sedis</taxon>
        <taxon>Coccomyxaceae</taxon>
        <taxon>Coccomyxa</taxon>
    </lineage>
</organism>
<dbReference type="InterPro" id="IPR011545">
    <property type="entry name" value="DEAD/DEAH_box_helicase_dom"/>
</dbReference>
<feature type="short sequence motif" description="Q motif" evidence="5">
    <location>
        <begin position="15"/>
        <end position="43"/>
    </location>
</feature>
<gene>
    <name evidence="10" type="primary">g9709</name>
    <name evidence="10" type="ORF">VP750_LOCUS8749</name>
</gene>
<evidence type="ECO:0000256" key="5">
    <source>
        <dbReference type="PROSITE-ProRule" id="PRU00552"/>
    </source>
</evidence>
<evidence type="ECO:0000256" key="6">
    <source>
        <dbReference type="SAM" id="MobiDB-lite"/>
    </source>
</evidence>
<dbReference type="InterPro" id="IPR001650">
    <property type="entry name" value="Helicase_C-like"/>
</dbReference>
<keyword evidence="11" id="KW-1185">Reference proteome</keyword>
<evidence type="ECO:0000313" key="11">
    <source>
        <dbReference type="Proteomes" id="UP001497392"/>
    </source>
</evidence>
<dbReference type="CDD" id="cd18787">
    <property type="entry name" value="SF2_C_DEAD"/>
    <property type="match status" value="1"/>
</dbReference>
<feature type="domain" description="Helicase C-terminal" evidence="8">
    <location>
        <begin position="372"/>
        <end position="533"/>
    </location>
</feature>
<dbReference type="PANTHER" id="PTHR47959">
    <property type="entry name" value="ATP-DEPENDENT RNA HELICASE RHLE-RELATED"/>
    <property type="match status" value="1"/>
</dbReference>
<comment type="caution">
    <text evidence="10">The sequence shown here is derived from an EMBL/GenBank/DDBJ whole genome shotgun (WGS) entry which is preliminary data.</text>
</comment>
<evidence type="ECO:0000259" key="7">
    <source>
        <dbReference type="PROSITE" id="PS51192"/>
    </source>
</evidence>
<keyword evidence="1" id="KW-0547">Nucleotide-binding</keyword>
<evidence type="ECO:0000259" key="8">
    <source>
        <dbReference type="PROSITE" id="PS51194"/>
    </source>
</evidence>
<dbReference type="Proteomes" id="UP001497392">
    <property type="component" value="Unassembled WGS sequence"/>
</dbReference>
<feature type="region of interest" description="Disordered" evidence="6">
    <location>
        <begin position="289"/>
        <end position="309"/>
    </location>
</feature>
<dbReference type="Pfam" id="PF00271">
    <property type="entry name" value="Helicase_C"/>
    <property type="match status" value="1"/>
</dbReference>
<dbReference type="InterPro" id="IPR027417">
    <property type="entry name" value="P-loop_NTPase"/>
</dbReference>
<feature type="compositionally biased region" description="Low complexity" evidence="6">
    <location>
        <begin position="84"/>
        <end position="107"/>
    </location>
</feature>
<protein>
    <submittedName>
        <fullName evidence="10">G9709 protein</fullName>
    </submittedName>
</protein>